<dbReference type="EMBL" id="CAJNOJ010000105">
    <property type="protein sequence ID" value="CAF1120201.1"/>
    <property type="molecule type" value="Genomic_DNA"/>
</dbReference>
<dbReference type="InterPro" id="IPR036890">
    <property type="entry name" value="HATPase_C_sf"/>
</dbReference>
<dbReference type="AlphaFoldDB" id="A0A814QJ41"/>
<evidence type="ECO:0000259" key="1">
    <source>
        <dbReference type="Pfam" id="PF25794"/>
    </source>
</evidence>
<evidence type="ECO:0000313" key="2">
    <source>
        <dbReference type="EMBL" id="CAF1120201.1"/>
    </source>
</evidence>
<evidence type="ECO:0000313" key="3">
    <source>
        <dbReference type="Proteomes" id="UP000663852"/>
    </source>
</evidence>
<dbReference type="Gene3D" id="3.30.565.10">
    <property type="entry name" value="Histidine kinase-like ATPase, C-terminal domain"/>
    <property type="match status" value="1"/>
</dbReference>
<name>A0A814QJ41_ADIRI</name>
<protein>
    <recommendedName>
        <fullName evidence="1">Sacsin/Nov domain-containing protein</fullName>
    </recommendedName>
</protein>
<feature type="domain" description="Sacsin/Nov" evidence="1">
    <location>
        <begin position="16"/>
        <end position="107"/>
    </location>
</feature>
<dbReference type="Proteomes" id="UP000663852">
    <property type="component" value="Unassembled WGS sequence"/>
</dbReference>
<proteinExistence type="predicted"/>
<dbReference type="PANTHER" id="PTHR47839">
    <property type="entry name" value="DOMAIN PROTEIN, PUTATIVE (AFU_ORTHOLOGUE AFUA_6G04830)-RELATED"/>
    <property type="match status" value="1"/>
</dbReference>
<accession>A0A814QJ41</accession>
<dbReference type="SUPFAM" id="SSF55874">
    <property type="entry name" value="ATPase domain of HSP90 chaperone/DNA topoisomerase II/histidine kinase"/>
    <property type="match status" value="1"/>
</dbReference>
<dbReference type="Pfam" id="PF25794">
    <property type="entry name" value="SACS"/>
    <property type="match status" value="1"/>
</dbReference>
<dbReference type="PANTHER" id="PTHR47839:SF1">
    <property type="entry name" value="DOMAIN PROTEIN, PUTATIVE (AFU_ORTHOLOGUE AFUA_6G04830)-RELATED"/>
    <property type="match status" value="1"/>
</dbReference>
<gene>
    <name evidence="2" type="ORF">EDS130_LOCUS21007</name>
</gene>
<organism evidence="2 3">
    <name type="scientific">Adineta ricciae</name>
    <name type="common">Rotifer</name>
    <dbReference type="NCBI Taxonomy" id="249248"/>
    <lineage>
        <taxon>Eukaryota</taxon>
        <taxon>Metazoa</taxon>
        <taxon>Spiralia</taxon>
        <taxon>Gnathifera</taxon>
        <taxon>Rotifera</taxon>
        <taxon>Eurotatoria</taxon>
        <taxon>Bdelloidea</taxon>
        <taxon>Adinetida</taxon>
        <taxon>Adinetidae</taxon>
        <taxon>Adineta</taxon>
    </lineage>
</organism>
<dbReference type="OrthoDB" id="1262810at2759"/>
<sequence length="146" mass="16573">MQRNERWHAVGVNVRKMVDKILTQYSSDFVVIRELIQNADDAKATSFQLQIICDAPQSSSDEKDFHGQTIIELSLINNGNVFSETDWKRVATIADGNTDPQSVGQFGNTSSRKSIDGSKREVIETIQGLICLHDEIYFKWLCVPFY</sequence>
<reference evidence="2" key="1">
    <citation type="submission" date="2021-02" db="EMBL/GenBank/DDBJ databases">
        <authorList>
            <person name="Nowell W R."/>
        </authorList>
    </citation>
    <scope>NUCLEOTIDE SEQUENCE</scope>
</reference>
<comment type="caution">
    <text evidence="2">The sequence shown here is derived from an EMBL/GenBank/DDBJ whole genome shotgun (WGS) entry which is preliminary data.</text>
</comment>
<dbReference type="InterPro" id="IPR058210">
    <property type="entry name" value="SACS/Nov_dom"/>
</dbReference>